<feature type="region of interest" description="Disordered" evidence="2">
    <location>
        <begin position="1"/>
        <end position="25"/>
    </location>
</feature>
<dbReference type="RefSeq" id="WP_114726454.1">
    <property type="nucleotide sequence ID" value="NZ_BJMI01000001.1"/>
</dbReference>
<dbReference type="InterPro" id="IPR036629">
    <property type="entry name" value="YjbJ_sf"/>
</dbReference>
<dbReference type="Proteomes" id="UP000562982">
    <property type="component" value="Unassembled WGS sequence"/>
</dbReference>
<dbReference type="SUPFAM" id="SSF69047">
    <property type="entry name" value="Hypothetical protein YjbJ"/>
    <property type="match status" value="1"/>
</dbReference>
<dbReference type="AlphaFoldDB" id="A0A370G718"/>
<proteinExistence type="inferred from homology"/>
<sequence length="102" mass="10748">MTESGDDTFVEKAKGTIEEGTGRLKDAAGGLTGDLGLQAEGKVDQLSGMARREFAELYEESEGKVEKAVLFVQDRPLLSVAVAALVGLLAGLILLPRRTSKG</sequence>
<evidence type="ECO:0000256" key="2">
    <source>
        <dbReference type="SAM" id="MobiDB-lite"/>
    </source>
</evidence>
<dbReference type="Pfam" id="PF05532">
    <property type="entry name" value="CsbD"/>
    <property type="match status" value="1"/>
</dbReference>
<dbReference type="Proteomes" id="UP000254958">
    <property type="component" value="Unassembled WGS sequence"/>
</dbReference>
<name>A0A370G718_GLULI</name>
<dbReference type="Gene3D" id="1.10.1470.10">
    <property type="entry name" value="YjbJ"/>
    <property type="match status" value="1"/>
</dbReference>
<organism evidence="6 7">
    <name type="scientific">Gluconacetobacter liquefaciens</name>
    <name type="common">Acetobacter liquefaciens</name>
    <dbReference type="NCBI Taxonomy" id="89584"/>
    <lineage>
        <taxon>Bacteria</taxon>
        <taxon>Pseudomonadati</taxon>
        <taxon>Pseudomonadota</taxon>
        <taxon>Alphaproteobacteria</taxon>
        <taxon>Acetobacterales</taxon>
        <taxon>Acetobacteraceae</taxon>
        <taxon>Gluconacetobacter</taxon>
    </lineage>
</organism>
<evidence type="ECO:0000256" key="3">
    <source>
        <dbReference type="SAM" id="Phobius"/>
    </source>
</evidence>
<reference evidence="5 8" key="2">
    <citation type="submission" date="2020-04" db="EMBL/GenBank/DDBJ databases">
        <title>Description of novel Gluconacetobacter.</title>
        <authorList>
            <person name="Sombolestani A."/>
        </authorList>
    </citation>
    <scope>NUCLEOTIDE SEQUENCE [LARGE SCALE GENOMIC DNA]</scope>
    <source>
        <strain evidence="5 8">LMG 1382</strain>
    </source>
</reference>
<gene>
    <name evidence="6" type="ORF">C7453_102395</name>
    <name evidence="5" type="ORF">HLH32_05240</name>
</gene>
<keyword evidence="3" id="KW-1133">Transmembrane helix</keyword>
<evidence type="ECO:0000259" key="4">
    <source>
        <dbReference type="Pfam" id="PF05532"/>
    </source>
</evidence>
<dbReference type="InterPro" id="IPR008462">
    <property type="entry name" value="CsbD"/>
</dbReference>
<comment type="caution">
    <text evidence="6">The sequence shown here is derived from an EMBL/GenBank/DDBJ whole genome shotgun (WGS) entry which is preliminary data.</text>
</comment>
<evidence type="ECO:0000313" key="8">
    <source>
        <dbReference type="Proteomes" id="UP000562982"/>
    </source>
</evidence>
<evidence type="ECO:0000313" key="6">
    <source>
        <dbReference type="EMBL" id="RDI39601.1"/>
    </source>
</evidence>
<dbReference type="OrthoDB" id="7277769at2"/>
<dbReference type="EMBL" id="QQAW01000002">
    <property type="protein sequence ID" value="RDI39601.1"/>
    <property type="molecule type" value="Genomic_DNA"/>
</dbReference>
<evidence type="ECO:0000313" key="7">
    <source>
        <dbReference type="Proteomes" id="UP000254958"/>
    </source>
</evidence>
<keyword evidence="3" id="KW-0472">Membrane</keyword>
<dbReference type="EMBL" id="JABEQI010000002">
    <property type="protein sequence ID" value="MBB2185791.1"/>
    <property type="molecule type" value="Genomic_DNA"/>
</dbReference>
<feature type="compositionally biased region" description="Basic and acidic residues" evidence="2">
    <location>
        <begin position="9"/>
        <end position="25"/>
    </location>
</feature>
<reference evidence="6 7" key="1">
    <citation type="submission" date="2018-07" db="EMBL/GenBank/DDBJ databases">
        <title>Genomic Encyclopedia of Type Strains, Phase IV (KMG-IV): sequencing the most valuable type-strain genomes for metagenomic binning, comparative biology and taxonomic classification.</title>
        <authorList>
            <person name="Goeker M."/>
        </authorList>
    </citation>
    <scope>NUCLEOTIDE SEQUENCE [LARGE SCALE GENOMIC DNA]</scope>
    <source>
        <strain evidence="6 7">DSM 5603</strain>
    </source>
</reference>
<evidence type="ECO:0000313" key="5">
    <source>
        <dbReference type="EMBL" id="MBB2185791.1"/>
    </source>
</evidence>
<keyword evidence="3" id="KW-0812">Transmembrane</keyword>
<protein>
    <submittedName>
        <fullName evidence="5">CsbD family protein</fullName>
    </submittedName>
    <submittedName>
        <fullName evidence="6">Uncharacterized protein YjbJ (UPF0337 family)</fullName>
    </submittedName>
</protein>
<keyword evidence="7" id="KW-1185">Reference proteome</keyword>
<comment type="similarity">
    <text evidence="1">Belongs to the UPF0337 (CsbD) family.</text>
</comment>
<feature type="transmembrane region" description="Helical" evidence="3">
    <location>
        <begin position="77"/>
        <end position="95"/>
    </location>
</feature>
<accession>A0A370G718</accession>
<feature type="domain" description="CsbD-like" evidence="4">
    <location>
        <begin position="11"/>
        <end position="61"/>
    </location>
</feature>
<evidence type="ECO:0000256" key="1">
    <source>
        <dbReference type="ARBA" id="ARBA00009129"/>
    </source>
</evidence>